<dbReference type="Proteomes" id="UP000053237">
    <property type="component" value="Unassembled WGS sequence"/>
</dbReference>
<organism evidence="1 2">
    <name type="scientific">Albugo candida</name>
    <dbReference type="NCBI Taxonomy" id="65357"/>
    <lineage>
        <taxon>Eukaryota</taxon>
        <taxon>Sar</taxon>
        <taxon>Stramenopiles</taxon>
        <taxon>Oomycota</taxon>
        <taxon>Peronosporomycetes</taxon>
        <taxon>Albuginales</taxon>
        <taxon>Albuginaceae</taxon>
        <taxon>Albugo</taxon>
    </lineage>
</organism>
<sequence length="178" mass="20139">MKSIISQIFPTACTSSLWLLYIRTVNVYKALSILIKATVHVAPRKNLQHRYISVSRLDDFLSLLIYIISCDAKLGHNQAMCDGSTCKSSKRCSLLLLEPCRKSAALLTRIHALFSKETISPDCSLSLSPIHSLHWQPIMTLRLRMCLKQIPQLDKTNTVLYKVPLSFSTIQFPWVSCS</sequence>
<dbReference type="AlphaFoldDB" id="A0A024GI45"/>
<comment type="caution">
    <text evidence="1">The sequence shown here is derived from an EMBL/GenBank/DDBJ whole genome shotgun (WGS) entry which is preliminary data.</text>
</comment>
<proteinExistence type="predicted"/>
<gene>
    <name evidence="1" type="ORF">BN9_073390</name>
</gene>
<keyword evidence="2" id="KW-1185">Reference proteome</keyword>
<dbReference type="InParanoid" id="A0A024GI45"/>
<protein>
    <submittedName>
        <fullName evidence="1">Uncharacterized protein</fullName>
    </submittedName>
</protein>
<evidence type="ECO:0000313" key="2">
    <source>
        <dbReference type="Proteomes" id="UP000053237"/>
    </source>
</evidence>
<dbReference type="EMBL" id="CAIX01000126">
    <property type="protein sequence ID" value="CCI46410.1"/>
    <property type="molecule type" value="Genomic_DNA"/>
</dbReference>
<accession>A0A024GI45</accession>
<reference evidence="1 2" key="1">
    <citation type="submission" date="2012-05" db="EMBL/GenBank/DDBJ databases">
        <title>Recombination and specialization in a pathogen metapopulation.</title>
        <authorList>
            <person name="Gardiner A."/>
            <person name="Kemen E."/>
            <person name="Schultz-Larsen T."/>
            <person name="MacLean D."/>
            <person name="Van Oosterhout C."/>
            <person name="Jones J.D.G."/>
        </authorList>
    </citation>
    <scope>NUCLEOTIDE SEQUENCE [LARGE SCALE GENOMIC DNA]</scope>
    <source>
        <strain evidence="1 2">Ac Nc2</strain>
    </source>
</reference>
<name>A0A024GI45_9STRA</name>
<evidence type="ECO:0000313" key="1">
    <source>
        <dbReference type="EMBL" id="CCI46410.1"/>
    </source>
</evidence>